<feature type="transmembrane region" description="Helical" evidence="6">
    <location>
        <begin position="276"/>
        <end position="302"/>
    </location>
</feature>
<evidence type="ECO:0000256" key="6">
    <source>
        <dbReference type="SAM" id="Phobius"/>
    </source>
</evidence>
<evidence type="ECO:0000256" key="4">
    <source>
        <dbReference type="ARBA" id="ARBA00023136"/>
    </source>
</evidence>
<dbReference type="PANTHER" id="PTHR46641:SF2">
    <property type="entry name" value="FMRFAMIDE RECEPTOR"/>
    <property type="match status" value="1"/>
</dbReference>
<feature type="transmembrane region" description="Helical" evidence="6">
    <location>
        <begin position="364"/>
        <end position="389"/>
    </location>
</feature>
<dbReference type="PANTHER" id="PTHR46641">
    <property type="entry name" value="FMRFAMIDE RECEPTOR-RELATED"/>
    <property type="match status" value="1"/>
</dbReference>
<dbReference type="SMART" id="SM01381">
    <property type="entry name" value="7TM_GPCR_Srsx"/>
    <property type="match status" value="1"/>
</dbReference>
<dbReference type="OMA" id="MENTTMK"/>
<dbReference type="InterPro" id="IPR052954">
    <property type="entry name" value="GPCR-Ligand_Int"/>
</dbReference>
<feature type="transmembrane region" description="Helical" evidence="6">
    <location>
        <begin position="179"/>
        <end position="200"/>
    </location>
</feature>
<dbReference type="Gene3D" id="1.20.1070.10">
    <property type="entry name" value="Rhodopsin 7-helix transmembrane proteins"/>
    <property type="match status" value="1"/>
</dbReference>
<keyword evidence="4 6" id="KW-0472">Membrane</keyword>
<comment type="similarity">
    <text evidence="5">Belongs to the G-protein coupled receptor 1 family.</text>
</comment>
<comment type="subcellular location">
    <subcellularLocation>
        <location evidence="1">Membrane</location>
    </subcellularLocation>
</comment>
<dbReference type="KEGG" id="lak:112041561"/>
<gene>
    <name evidence="9" type="primary">LOC112041561</name>
</gene>
<feature type="domain" description="G-protein coupled receptors family 1 profile" evidence="7">
    <location>
        <begin position="115"/>
        <end position="386"/>
    </location>
</feature>
<organism evidence="8 9">
    <name type="scientific">Lingula anatina</name>
    <name type="common">Brachiopod</name>
    <name type="synonym">Lingula unguis</name>
    <dbReference type="NCBI Taxonomy" id="7574"/>
    <lineage>
        <taxon>Eukaryota</taxon>
        <taxon>Metazoa</taxon>
        <taxon>Spiralia</taxon>
        <taxon>Lophotrochozoa</taxon>
        <taxon>Brachiopoda</taxon>
        <taxon>Linguliformea</taxon>
        <taxon>Lingulata</taxon>
        <taxon>Lingulida</taxon>
        <taxon>Linguloidea</taxon>
        <taxon>Lingulidae</taxon>
        <taxon>Lingula</taxon>
    </lineage>
</organism>
<proteinExistence type="inferred from homology"/>
<dbReference type="Proteomes" id="UP000085678">
    <property type="component" value="Unplaced"/>
</dbReference>
<evidence type="ECO:0000256" key="2">
    <source>
        <dbReference type="ARBA" id="ARBA00022692"/>
    </source>
</evidence>
<name>A0A2R2MKJ1_LINAN</name>
<keyword evidence="3 6" id="KW-1133">Transmembrane helix</keyword>
<dbReference type="InterPro" id="IPR000276">
    <property type="entry name" value="GPCR_Rhodpsn"/>
</dbReference>
<dbReference type="CDD" id="cd14978">
    <property type="entry name" value="7tmA_FMRFamide_R-like"/>
    <property type="match status" value="1"/>
</dbReference>
<accession>A0A2R2MKJ1</accession>
<dbReference type="PROSITE" id="PS00237">
    <property type="entry name" value="G_PROTEIN_RECEP_F1_1"/>
    <property type="match status" value="1"/>
</dbReference>
<evidence type="ECO:0000313" key="9">
    <source>
        <dbReference type="RefSeq" id="XP_023930718.1"/>
    </source>
</evidence>
<dbReference type="AlphaFoldDB" id="A0A2R2MKJ1"/>
<feature type="transmembrane region" description="Helical" evidence="6">
    <location>
        <begin position="98"/>
        <end position="123"/>
    </location>
</feature>
<sequence>MSATGNSELGNFTSALSSTISTQVQQQSLPSSALWNITLWTLSAIANSTEATTAYPLNGSLTTVTSNVTSLPTNMTSSSINVTSQPTYPRSSLPLYHLIVNVFIVGSICLAGITGNVLSIIVFSVNKERSSTFELLRALAVADCLLLMLLFIHYVVPSIYPYTGYLKWYMDFIPKMMRYTWPTGYVFMTISNWLILAVAVDRYHAVCRPFKASEFCTLKRARITIVIVVIMAILFILPNYLGAIRIGFFPCVNNPTAYCFYNIFIDNLVYGIGYRIVLHLLCLYVVPITILVYVNYNLILALKRADARRKTMTKREKEATESRSLTRSFIVVIMIYLGCATPTFLSQFFLAFRAFIDPQILVNYQYYFSINIVLIVINSAANFFVYAFIGARFRQILFSIICCCRPALRHQGSVSSLRSHQNAANRLSVLSKESRSSIATVDDGIDSSQ</sequence>
<dbReference type="Pfam" id="PF00001">
    <property type="entry name" value="7tm_1"/>
    <property type="match status" value="1"/>
</dbReference>
<evidence type="ECO:0000256" key="3">
    <source>
        <dbReference type="ARBA" id="ARBA00022989"/>
    </source>
</evidence>
<keyword evidence="5" id="KW-0675">Receptor</keyword>
<keyword evidence="2 5" id="KW-0812">Transmembrane</keyword>
<reference evidence="9" key="1">
    <citation type="submission" date="2025-08" db="UniProtKB">
        <authorList>
            <consortium name="RefSeq"/>
        </authorList>
    </citation>
    <scope>IDENTIFICATION</scope>
    <source>
        <tissue evidence="9">Gonads</tissue>
    </source>
</reference>
<dbReference type="GeneID" id="112041561"/>
<keyword evidence="5" id="KW-0807">Transducer</keyword>
<dbReference type="GO" id="GO:0004930">
    <property type="term" value="F:G protein-coupled receptor activity"/>
    <property type="evidence" value="ECO:0007669"/>
    <property type="project" value="UniProtKB-KW"/>
</dbReference>
<evidence type="ECO:0000259" key="7">
    <source>
        <dbReference type="PROSITE" id="PS50262"/>
    </source>
</evidence>
<keyword evidence="5" id="KW-0297">G-protein coupled receptor</keyword>
<evidence type="ECO:0000256" key="5">
    <source>
        <dbReference type="RuleBase" id="RU000688"/>
    </source>
</evidence>
<dbReference type="InterPro" id="IPR017452">
    <property type="entry name" value="GPCR_Rhodpsn_7TM"/>
</dbReference>
<dbReference type="SUPFAM" id="SSF81321">
    <property type="entry name" value="Family A G protein-coupled receptor-like"/>
    <property type="match status" value="1"/>
</dbReference>
<evidence type="ECO:0000313" key="8">
    <source>
        <dbReference type="Proteomes" id="UP000085678"/>
    </source>
</evidence>
<dbReference type="RefSeq" id="XP_023930718.1">
    <property type="nucleotide sequence ID" value="XM_024074950.1"/>
</dbReference>
<feature type="transmembrane region" description="Helical" evidence="6">
    <location>
        <begin position="135"/>
        <end position="159"/>
    </location>
</feature>
<dbReference type="PROSITE" id="PS50262">
    <property type="entry name" value="G_PROTEIN_RECEP_F1_2"/>
    <property type="match status" value="1"/>
</dbReference>
<dbReference type="PRINTS" id="PR00237">
    <property type="entry name" value="GPCRRHODOPSN"/>
</dbReference>
<dbReference type="InParanoid" id="A0A2R2MKJ1"/>
<dbReference type="OrthoDB" id="6281784at2759"/>
<evidence type="ECO:0000256" key="1">
    <source>
        <dbReference type="ARBA" id="ARBA00004370"/>
    </source>
</evidence>
<protein>
    <submittedName>
        <fullName evidence="9">FMRFamide receptor-like</fullName>
    </submittedName>
</protein>
<dbReference type="GO" id="GO:0016020">
    <property type="term" value="C:membrane"/>
    <property type="evidence" value="ECO:0007669"/>
    <property type="project" value="UniProtKB-SubCell"/>
</dbReference>
<feature type="transmembrane region" description="Helical" evidence="6">
    <location>
        <begin position="221"/>
        <end position="241"/>
    </location>
</feature>
<keyword evidence="8" id="KW-1185">Reference proteome</keyword>
<feature type="transmembrane region" description="Helical" evidence="6">
    <location>
        <begin position="329"/>
        <end position="352"/>
    </location>
</feature>